<proteinExistence type="predicted"/>
<evidence type="ECO:0000313" key="2">
    <source>
        <dbReference type="EMBL" id="KAL1122204.1"/>
    </source>
</evidence>
<reference evidence="2 3" key="1">
    <citation type="submission" date="2024-07" db="EMBL/GenBank/DDBJ databases">
        <title>Chromosome-level genome assembly of the water stick insect Ranatra chinensis (Heteroptera: Nepidae).</title>
        <authorList>
            <person name="Liu X."/>
        </authorList>
    </citation>
    <scope>NUCLEOTIDE SEQUENCE [LARGE SCALE GENOMIC DNA]</scope>
    <source>
        <strain evidence="2">Cailab_2021Rc</strain>
        <tissue evidence="2">Muscle</tissue>
    </source>
</reference>
<dbReference type="AlphaFoldDB" id="A0ABD0YSP1"/>
<evidence type="ECO:0000256" key="1">
    <source>
        <dbReference type="SAM" id="MobiDB-lite"/>
    </source>
</evidence>
<evidence type="ECO:0000313" key="3">
    <source>
        <dbReference type="Proteomes" id="UP001558652"/>
    </source>
</evidence>
<gene>
    <name evidence="2" type="ORF">AAG570_003609</name>
</gene>
<comment type="caution">
    <text evidence="2">The sequence shown here is derived from an EMBL/GenBank/DDBJ whole genome shotgun (WGS) entry which is preliminary data.</text>
</comment>
<feature type="compositionally biased region" description="Polar residues" evidence="1">
    <location>
        <begin position="357"/>
        <end position="371"/>
    </location>
</feature>
<feature type="region of interest" description="Disordered" evidence="1">
    <location>
        <begin position="341"/>
        <end position="381"/>
    </location>
</feature>
<accession>A0ABD0YSP1</accession>
<name>A0ABD0YSP1_9HEMI</name>
<protein>
    <submittedName>
        <fullName evidence="2">Uncharacterized protein</fullName>
    </submittedName>
</protein>
<sequence>MVKVTYGGQEAVGLSSLEAEQRATDFEEVLLLCRTPWPSAPTGLVSHSPWRTDDTGSNTRYALTPPNDDTLGRPTTDQRNRSGTRHNGPRPTTSPDPHHNIPQEQFISDQSQLDERLWRGPKRSAIISVDRWSTRITVVHVSGMNYDPDSTAEGGDWPKQVRSSEQETADRAVLIAYVTTRLLTAPLQFESKNSEQQTTGYGNYAFPNKLTIFNMISKLKWTYGVLKYRARFGKSQSPVVVFIHFITDDWKGRPLGTLKGDDNEMFLLQKSVDERKNIVTLGPSPNAEIFIDPKWFRLVAIATAVSSPGPRGGPLAGGLGPVGQPGDSVVKVHRRAVPLTAHSTNRYEKLKTRPPLSHQSPEATEYTQTGRTRTESVPLAN</sequence>
<organism evidence="2 3">
    <name type="scientific">Ranatra chinensis</name>
    <dbReference type="NCBI Taxonomy" id="642074"/>
    <lineage>
        <taxon>Eukaryota</taxon>
        <taxon>Metazoa</taxon>
        <taxon>Ecdysozoa</taxon>
        <taxon>Arthropoda</taxon>
        <taxon>Hexapoda</taxon>
        <taxon>Insecta</taxon>
        <taxon>Pterygota</taxon>
        <taxon>Neoptera</taxon>
        <taxon>Paraneoptera</taxon>
        <taxon>Hemiptera</taxon>
        <taxon>Heteroptera</taxon>
        <taxon>Panheteroptera</taxon>
        <taxon>Nepomorpha</taxon>
        <taxon>Nepidae</taxon>
        <taxon>Ranatrinae</taxon>
        <taxon>Ranatra</taxon>
    </lineage>
</organism>
<dbReference type="Proteomes" id="UP001558652">
    <property type="component" value="Unassembled WGS sequence"/>
</dbReference>
<feature type="region of interest" description="Disordered" evidence="1">
    <location>
        <begin position="42"/>
        <end position="109"/>
    </location>
</feature>
<keyword evidence="3" id="KW-1185">Reference proteome</keyword>
<dbReference type="EMBL" id="JBFDAA010000014">
    <property type="protein sequence ID" value="KAL1122204.1"/>
    <property type="molecule type" value="Genomic_DNA"/>
</dbReference>